<keyword evidence="2" id="KW-0663">Pyridoxal phosphate</keyword>
<dbReference type="InterPro" id="IPR036052">
    <property type="entry name" value="TrpB-like_PALP_sf"/>
</dbReference>
<feature type="domain" description="Tryptophan synthase beta chain-like PALP" evidence="4">
    <location>
        <begin position="50"/>
        <end position="334"/>
    </location>
</feature>
<dbReference type="SUPFAM" id="SSF53686">
    <property type="entry name" value="Tryptophan synthase beta subunit-like PLP-dependent enzymes"/>
    <property type="match status" value="1"/>
</dbReference>
<proteinExistence type="predicted"/>
<evidence type="ECO:0000313" key="6">
    <source>
        <dbReference type="Proteomes" id="UP001501353"/>
    </source>
</evidence>
<protein>
    <submittedName>
        <fullName evidence="5">Threonine dehydratase</fullName>
    </submittedName>
</protein>
<evidence type="ECO:0000313" key="5">
    <source>
        <dbReference type="EMBL" id="GAA4018532.1"/>
    </source>
</evidence>
<gene>
    <name evidence="5" type="ORF">GCM10022212_13030</name>
</gene>
<dbReference type="EMBL" id="BAAAZE010000007">
    <property type="protein sequence ID" value="GAA4018532.1"/>
    <property type="molecule type" value="Genomic_DNA"/>
</dbReference>
<keyword evidence="3" id="KW-0456">Lyase</keyword>
<organism evidence="5 6">
    <name type="scientific">Actimicrobium antarcticum</name>
    <dbReference type="NCBI Taxonomy" id="1051899"/>
    <lineage>
        <taxon>Bacteria</taxon>
        <taxon>Pseudomonadati</taxon>
        <taxon>Pseudomonadota</taxon>
        <taxon>Betaproteobacteria</taxon>
        <taxon>Burkholderiales</taxon>
        <taxon>Oxalobacteraceae</taxon>
        <taxon>Actimicrobium</taxon>
    </lineage>
</organism>
<sequence length="352" mass="37533">MNGELYWCCTGNVDYDEFVTKVTTKASMSLLLPTLAELDAAAAVVYRAMPPTPQYSWPLINAALGTQAWIKHENHGPTGAFKVRGGLVYLDALTRRAPHVRGVISATRGNHGQSIGFAARRHGVQATIVVPLCNSKEKNAAMRALGVTLIEYGTDFQDSREHAAQLATERDLHMIPSFHRDLVSGVASYWTELLVAQPGLDSLFVPIGQGSGICGAVAARNALGLQTRIIGVVSAHALAYQKSFDQKCRQESPVTTVIADGMACRVPDAESLEIILQHVDQVVAVTDDEVAAAMRLFFVATHNVAEGAGAAALAAAMQLRTQIAGKQIGLPLCGGNVDHDQFAAVLMSQPVP</sequence>
<comment type="caution">
    <text evidence="5">The sequence shown here is derived from an EMBL/GenBank/DDBJ whole genome shotgun (WGS) entry which is preliminary data.</text>
</comment>
<dbReference type="Proteomes" id="UP001501353">
    <property type="component" value="Unassembled WGS sequence"/>
</dbReference>
<name>A0ABP7SZD1_9BURK</name>
<dbReference type="PANTHER" id="PTHR48078">
    <property type="entry name" value="THREONINE DEHYDRATASE, MITOCHONDRIAL-RELATED"/>
    <property type="match status" value="1"/>
</dbReference>
<dbReference type="NCBIfam" id="NF004771">
    <property type="entry name" value="PRK06110.1"/>
    <property type="match status" value="1"/>
</dbReference>
<evidence type="ECO:0000256" key="2">
    <source>
        <dbReference type="ARBA" id="ARBA00022898"/>
    </source>
</evidence>
<comment type="cofactor">
    <cofactor evidence="1">
        <name>pyridoxal 5'-phosphate</name>
        <dbReference type="ChEBI" id="CHEBI:597326"/>
    </cofactor>
</comment>
<evidence type="ECO:0000256" key="3">
    <source>
        <dbReference type="ARBA" id="ARBA00023239"/>
    </source>
</evidence>
<dbReference type="Pfam" id="PF00291">
    <property type="entry name" value="PALP"/>
    <property type="match status" value="1"/>
</dbReference>
<dbReference type="CDD" id="cd01562">
    <property type="entry name" value="Thr-dehyd"/>
    <property type="match status" value="1"/>
</dbReference>
<evidence type="ECO:0000256" key="1">
    <source>
        <dbReference type="ARBA" id="ARBA00001933"/>
    </source>
</evidence>
<reference evidence="6" key="1">
    <citation type="journal article" date="2019" name="Int. J. Syst. Evol. Microbiol.">
        <title>The Global Catalogue of Microorganisms (GCM) 10K type strain sequencing project: providing services to taxonomists for standard genome sequencing and annotation.</title>
        <authorList>
            <consortium name="The Broad Institute Genomics Platform"/>
            <consortium name="The Broad Institute Genome Sequencing Center for Infectious Disease"/>
            <person name="Wu L."/>
            <person name="Ma J."/>
        </authorList>
    </citation>
    <scope>NUCLEOTIDE SEQUENCE [LARGE SCALE GENOMIC DNA]</scope>
    <source>
        <strain evidence="6">JCM 16673</strain>
    </source>
</reference>
<dbReference type="InterPro" id="IPR001926">
    <property type="entry name" value="TrpB-like_PALP"/>
</dbReference>
<accession>A0ABP7SZD1</accession>
<keyword evidence="6" id="KW-1185">Reference proteome</keyword>
<evidence type="ECO:0000259" key="4">
    <source>
        <dbReference type="Pfam" id="PF00291"/>
    </source>
</evidence>
<dbReference type="PANTHER" id="PTHR48078:SF7">
    <property type="entry name" value="BLL6502 PROTEIN"/>
    <property type="match status" value="1"/>
</dbReference>
<dbReference type="Gene3D" id="3.40.50.1100">
    <property type="match status" value="2"/>
</dbReference>
<dbReference type="InterPro" id="IPR050147">
    <property type="entry name" value="Ser/Thr_Dehydratase"/>
</dbReference>